<evidence type="ECO:0000256" key="1">
    <source>
        <dbReference type="ARBA" id="ARBA00004651"/>
    </source>
</evidence>
<dbReference type="Pfam" id="PF09335">
    <property type="entry name" value="VTT_dom"/>
    <property type="match status" value="1"/>
</dbReference>
<feature type="transmembrane region" description="Helical" evidence="7">
    <location>
        <begin position="171"/>
        <end position="188"/>
    </location>
</feature>
<name>A0A6B2H6R9_9BACT</name>
<feature type="transmembrane region" description="Helical" evidence="7">
    <location>
        <begin position="37"/>
        <end position="68"/>
    </location>
</feature>
<dbReference type="PANTHER" id="PTHR30353">
    <property type="entry name" value="INNER MEMBRANE PROTEIN DEDA-RELATED"/>
    <property type="match status" value="1"/>
</dbReference>
<keyword evidence="4 7" id="KW-0812">Transmembrane</keyword>
<evidence type="ECO:0000259" key="8">
    <source>
        <dbReference type="Pfam" id="PF09335"/>
    </source>
</evidence>
<proteinExistence type="inferred from homology"/>
<comment type="caution">
    <text evidence="9">The sequence shown here is derived from an EMBL/GenBank/DDBJ whole genome shotgun (WGS) entry which is preliminary data.</text>
</comment>
<keyword evidence="5 7" id="KW-1133">Transmembrane helix</keyword>
<dbReference type="PANTHER" id="PTHR30353:SF0">
    <property type="entry name" value="TRANSMEMBRANE PROTEIN"/>
    <property type="match status" value="1"/>
</dbReference>
<evidence type="ECO:0000256" key="4">
    <source>
        <dbReference type="ARBA" id="ARBA00022692"/>
    </source>
</evidence>
<protein>
    <submittedName>
        <fullName evidence="9">DedA family protein</fullName>
    </submittedName>
</protein>
<dbReference type="AlphaFoldDB" id="A0A6B2H6R9"/>
<dbReference type="RefSeq" id="WP_162345630.1">
    <property type="nucleotide sequence ID" value="NZ_JAAEAA010000006.1"/>
</dbReference>
<feature type="domain" description="VTT" evidence="8">
    <location>
        <begin position="34"/>
        <end position="159"/>
    </location>
</feature>
<feature type="transmembrane region" description="Helical" evidence="7">
    <location>
        <begin position="139"/>
        <end position="159"/>
    </location>
</feature>
<feature type="transmembrane region" description="Helical" evidence="7">
    <location>
        <begin position="12"/>
        <end position="31"/>
    </location>
</feature>
<evidence type="ECO:0000256" key="7">
    <source>
        <dbReference type="RuleBase" id="RU367016"/>
    </source>
</evidence>
<accession>A0A6B2H6R9</accession>
<dbReference type="GO" id="GO:0005886">
    <property type="term" value="C:plasma membrane"/>
    <property type="evidence" value="ECO:0007669"/>
    <property type="project" value="UniProtKB-SubCell"/>
</dbReference>
<reference evidence="9 10" key="1">
    <citation type="submission" date="2020-01" db="EMBL/GenBank/DDBJ databases">
        <authorList>
            <person name="Kim M.K."/>
        </authorList>
    </citation>
    <scope>NUCLEOTIDE SEQUENCE [LARGE SCALE GENOMIC DNA]</scope>
    <source>
        <strain evidence="9 10">BT213</strain>
    </source>
</reference>
<gene>
    <name evidence="9" type="ORF">GWO68_06620</name>
</gene>
<evidence type="ECO:0000256" key="5">
    <source>
        <dbReference type="ARBA" id="ARBA00022989"/>
    </source>
</evidence>
<dbReference type="Proteomes" id="UP000478546">
    <property type="component" value="Unassembled WGS sequence"/>
</dbReference>
<evidence type="ECO:0000256" key="6">
    <source>
        <dbReference type="ARBA" id="ARBA00023136"/>
    </source>
</evidence>
<comment type="similarity">
    <text evidence="2 7">Belongs to the DedA family.</text>
</comment>
<evidence type="ECO:0000256" key="2">
    <source>
        <dbReference type="ARBA" id="ARBA00010792"/>
    </source>
</evidence>
<evidence type="ECO:0000313" key="9">
    <source>
        <dbReference type="EMBL" id="NDK55580.1"/>
    </source>
</evidence>
<dbReference type="InterPro" id="IPR032818">
    <property type="entry name" value="DedA-like"/>
</dbReference>
<keyword evidence="3 7" id="KW-1003">Cell membrane</keyword>
<evidence type="ECO:0000313" key="10">
    <source>
        <dbReference type="Proteomes" id="UP000478546"/>
    </source>
</evidence>
<keyword evidence="10" id="KW-1185">Reference proteome</keyword>
<comment type="subcellular location">
    <subcellularLocation>
        <location evidence="1 7">Cell membrane</location>
        <topology evidence="1 7">Multi-pass membrane protein</topology>
    </subcellularLocation>
</comment>
<evidence type="ECO:0000256" key="3">
    <source>
        <dbReference type="ARBA" id="ARBA00022475"/>
    </source>
</evidence>
<dbReference type="InterPro" id="IPR032816">
    <property type="entry name" value="VTT_dom"/>
</dbReference>
<dbReference type="EMBL" id="JAAEAA010000006">
    <property type="protein sequence ID" value="NDK55580.1"/>
    <property type="molecule type" value="Genomic_DNA"/>
</dbReference>
<sequence length="201" mass="22050">MDTTSIIEWGGFLIITLLVFAETGLLVGLVVPGGETLVFTAGLLVSTGTLSVAVPVLLIVLIVAGIAGDTSGYFIGRKFGSKLFEKEDTWYFKKKYLHMAADYFEKHRKAALIFGKYLPIIRPFGPVFSGTTNMQLPTFMSLTVIAGVLYMSTYVLAGYFLGNQFPVIKDYLGWILPISIVLALIPVFNQIRKSKKNSAAH</sequence>
<organism evidence="9 10">
    <name type="scientific">Pontibacter fetidus</name>
    <dbReference type="NCBI Taxonomy" id="2700082"/>
    <lineage>
        <taxon>Bacteria</taxon>
        <taxon>Pseudomonadati</taxon>
        <taxon>Bacteroidota</taxon>
        <taxon>Cytophagia</taxon>
        <taxon>Cytophagales</taxon>
        <taxon>Hymenobacteraceae</taxon>
        <taxon>Pontibacter</taxon>
    </lineage>
</organism>
<keyword evidence="6 7" id="KW-0472">Membrane</keyword>